<dbReference type="EMBL" id="CP000471">
    <property type="protein sequence ID" value="ABK42969.1"/>
    <property type="molecule type" value="Genomic_DNA"/>
</dbReference>
<dbReference type="SUPFAM" id="SSF109998">
    <property type="entry name" value="Triger factor/SurA peptide-binding domain-like"/>
    <property type="match status" value="1"/>
</dbReference>
<evidence type="ECO:0000256" key="4">
    <source>
        <dbReference type="ARBA" id="ARBA00023157"/>
    </source>
</evidence>
<dbReference type="InterPro" id="IPR027304">
    <property type="entry name" value="Trigger_fact/SurA_dom_sf"/>
</dbReference>
<dbReference type="PROSITE" id="PS51352">
    <property type="entry name" value="THIOREDOXIN_2"/>
    <property type="match status" value="1"/>
</dbReference>
<dbReference type="AlphaFoldDB" id="A0L4S6"/>
<keyword evidence="9" id="KW-1185">Reference proteome</keyword>
<reference evidence="9" key="1">
    <citation type="journal article" date="2009" name="Appl. Environ. Microbiol.">
        <title>Complete genome sequence of the chemolithoautotrophic marine magnetotactic coccus strain MC-1.</title>
        <authorList>
            <person name="Schubbe S."/>
            <person name="Williams T.J."/>
            <person name="Xie G."/>
            <person name="Kiss H.E."/>
            <person name="Brettin T.S."/>
            <person name="Martinez D."/>
            <person name="Ross C.A."/>
            <person name="Schuler D."/>
            <person name="Cox B.L."/>
            <person name="Nealson K.H."/>
            <person name="Bazylinski D.A."/>
        </authorList>
    </citation>
    <scope>NUCLEOTIDE SEQUENCE [LARGE SCALE GENOMIC DNA]</scope>
    <source>
        <strain evidence="9">ATCC BAA-1437 / JCM 17883 / MC-1</strain>
    </source>
</reference>
<name>A0L4S6_MAGMM</name>
<dbReference type="OrthoDB" id="9808135at2"/>
<dbReference type="PANTHER" id="PTHR13887:SF14">
    <property type="entry name" value="DISULFIDE BOND FORMATION PROTEIN D"/>
    <property type="match status" value="1"/>
</dbReference>
<dbReference type="InterPro" id="IPR012336">
    <property type="entry name" value="Thioredoxin-like_fold"/>
</dbReference>
<dbReference type="HOGENOM" id="CLU_069079_0_0_5"/>
<protein>
    <submittedName>
        <fullName evidence="8">DSBA oxidoreductase</fullName>
    </submittedName>
</protein>
<proteinExistence type="inferred from homology"/>
<keyword evidence="5" id="KW-0676">Redox-active center</keyword>
<keyword evidence="2 6" id="KW-0732">Signal</keyword>
<keyword evidence="4" id="KW-1015">Disulfide bond</keyword>
<dbReference type="Pfam" id="PF13462">
    <property type="entry name" value="Thioredoxin_4"/>
    <property type="match status" value="1"/>
</dbReference>
<evidence type="ECO:0000256" key="2">
    <source>
        <dbReference type="ARBA" id="ARBA00022729"/>
    </source>
</evidence>
<evidence type="ECO:0000313" key="8">
    <source>
        <dbReference type="EMBL" id="ABK42969.1"/>
    </source>
</evidence>
<dbReference type="InterPro" id="IPR036249">
    <property type="entry name" value="Thioredoxin-like_sf"/>
</dbReference>
<evidence type="ECO:0000256" key="3">
    <source>
        <dbReference type="ARBA" id="ARBA00023002"/>
    </source>
</evidence>
<dbReference type="eggNOG" id="COG1651">
    <property type="taxonomic scope" value="Bacteria"/>
</dbReference>
<reference evidence="8 9" key="2">
    <citation type="journal article" date="2012" name="Int. J. Syst. Evol. Microbiol.">
        <title>Magnetococcus marinus gen. nov., sp. nov., a marine, magnetotactic bacterium that represents a novel lineage (Magnetococcaceae fam. nov.; Magnetococcales ord. nov.) at the base of the Alphaproteobacteria.</title>
        <authorList>
            <person name="Bazylinski D.A."/>
            <person name="Williams T.J."/>
            <person name="Lefevre C.T."/>
            <person name="Berg R.J."/>
            <person name="Zhang C.L."/>
            <person name="Bowser S.S."/>
            <person name="Dean A.J."/>
            <person name="Beveridge T.J."/>
        </authorList>
    </citation>
    <scope>NUCLEOTIDE SEQUENCE [LARGE SCALE GENOMIC DNA]</scope>
    <source>
        <strain evidence="9">ATCC BAA-1437 / JCM 17883 / MC-1</strain>
    </source>
</reference>
<feature type="domain" description="Thioredoxin" evidence="7">
    <location>
        <begin position="142"/>
        <end position="333"/>
    </location>
</feature>
<dbReference type="RefSeq" id="WP_011712139.1">
    <property type="nucleotide sequence ID" value="NC_008576.1"/>
</dbReference>
<dbReference type="KEGG" id="mgm:Mmc1_0444"/>
<keyword evidence="3" id="KW-0560">Oxidoreductase</keyword>
<feature type="signal peptide" evidence="6">
    <location>
        <begin position="1"/>
        <end position="24"/>
    </location>
</feature>
<dbReference type="SUPFAM" id="SSF52833">
    <property type="entry name" value="Thioredoxin-like"/>
    <property type="match status" value="1"/>
</dbReference>
<dbReference type="GO" id="GO:0016491">
    <property type="term" value="F:oxidoreductase activity"/>
    <property type="evidence" value="ECO:0007669"/>
    <property type="project" value="UniProtKB-KW"/>
</dbReference>
<gene>
    <name evidence="8" type="ordered locus">Mmc1_0444</name>
</gene>
<dbReference type="Proteomes" id="UP000002586">
    <property type="component" value="Chromosome"/>
</dbReference>
<evidence type="ECO:0000259" key="7">
    <source>
        <dbReference type="PROSITE" id="PS51352"/>
    </source>
</evidence>
<comment type="similarity">
    <text evidence="1">Belongs to the thioredoxin family. DsbA subfamily.</text>
</comment>
<dbReference type="InterPro" id="IPR013766">
    <property type="entry name" value="Thioredoxin_domain"/>
</dbReference>
<accession>A0L4S6</accession>
<feature type="chain" id="PRO_5002626896" evidence="6">
    <location>
        <begin position="25"/>
        <end position="335"/>
    </location>
</feature>
<sequence length="335" mass="37334" precursor="true">MITYLKQAALALAVMVPMLSSAYAESPVVGQMGTWKVTLEELDKSIAGELFELENKIYETRAKALDSMMVEHLLDTEAKKQGITIDALEKREVTDKVTPVSDAEVAQFIEQNSERLPNAGEGLEERIKSYLTEQRAAKFRRALLAQLMSQVEVTTNLPEPEEPRYTFNSTMTPSLGAADAPVTIVEFSDFECPYCRRVQPALKQLKTKYGDKIQFVFRHYPLSFHKLAPLASKAAMCGEDQQQFWAFHDALFEEGVDLSRAGLDKVAADLKLDMALFKNCLDSNKHEAKLDADLTEGQSLGVTGTPTFFINGRKSSGALPYSTLEKMVEQELTSK</sequence>
<evidence type="ECO:0000256" key="5">
    <source>
        <dbReference type="ARBA" id="ARBA00023284"/>
    </source>
</evidence>
<dbReference type="STRING" id="156889.Mmc1_0444"/>
<evidence type="ECO:0000313" key="9">
    <source>
        <dbReference type="Proteomes" id="UP000002586"/>
    </source>
</evidence>
<dbReference type="PANTHER" id="PTHR13887">
    <property type="entry name" value="GLUTATHIONE S-TRANSFERASE KAPPA"/>
    <property type="match status" value="1"/>
</dbReference>
<evidence type="ECO:0000256" key="6">
    <source>
        <dbReference type="SAM" id="SignalP"/>
    </source>
</evidence>
<evidence type="ECO:0000256" key="1">
    <source>
        <dbReference type="ARBA" id="ARBA00005791"/>
    </source>
</evidence>
<dbReference type="Gene3D" id="3.40.30.10">
    <property type="entry name" value="Glutaredoxin"/>
    <property type="match status" value="1"/>
</dbReference>
<organism evidence="8 9">
    <name type="scientific">Magnetococcus marinus (strain ATCC BAA-1437 / JCM 17883 / MC-1)</name>
    <dbReference type="NCBI Taxonomy" id="156889"/>
    <lineage>
        <taxon>Bacteria</taxon>
        <taxon>Pseudomonadati</taxon>
        <taxon>Pseudomonadota</taxon>
        <taxon>Magnetococcia</taxon>
        <taxon>Magnetococcales</taxon>
        <taxon>Magnetococcaceae</taxon>
        <taxon>Magnetococcus</taxon>
    </lineage>
</organism>